<dbReference type="GO" id="GO:0009416">
    <property type="term" value="P:response to light stimulus"/>
    <property type="evidence" value="ECO:0007669"/>
    <property type="project" value="TreeGrafter"/>
</dbReference>
<keyword evidence="4 6" id="KW-0274">FAD</keyword>
<dbReference type="Proteomes" id="UP000516370">
    <property type="component" value="Chromosome"/>
</dbReference>
<evidence type="ECO:0000313" key="9">
    <source>
        <dbReference type="EMBL" id="QNT06360.1"/>
    </source>
</evidence>
<dbReference type="Gene3D" id="3.40.50.620">
    <property type="entry name" value="HUPs"/>
    <property type="match status" value="1"/>
</dbReference>
<dbReference type="SUPFAM" id="SSF48173">
    <property type="entry name" value="Cryptochrome/photolyase FAD-binding domain"/>
    <property type="match status" value="1"/>
</dbReference>
<dbReference type="GO" id="GO:0071949">
    <property type="term" value="F:FAD binding"/>
    <property type="evidence" value="ECO:0007669"/>
    <property type="project" value="TreeGrafter"/>
</dbReference>
<keyword evidence="9" id="KW-0456">Lyase</keyword>
<evidence type="ECO:0000256" key="1">
    <source>
        <dbReference type="ARBA" id="ARBA00001932"/>
    </source>
</evidence>
<gene>
    <name evidence="9" type="ORF">IBG28_01455</name>
</gene>
<dbReference type="Gene3D" id="1.10.579.10">
    <property type="entry name" value="DNA Cyclobutane Dipyrimidine Photolyase, subunit A, domain 3"/>
    <property type="match status" value="1"/>
</dbReference>
<keyword evidence="5 7" id="KW-0157">Chromophore</keyword>
<feature type="binding site" evidence="6">
    <location>
        <position position="212"/>
    </location>
    <ligand>
        <name>FAD</name>
        <dbReference type="ChEBI" id="CHEBI:57692"/>
    </ligand>
</feature>
<dbReference type="SUPFAM" id="SSF52425">
    <property type="entry name" value="Cryptochrome/photolyase, N-terminal domain"/>
    <property type="match status" value="1"/>
</dbReference>
<dbReference type="InterPro" id="IPR006050">
    <property type="entry name" value="DNA_photolyase_N"/>
</dbReference>
<proteinExistence type="inferred from homology"/>
<evidence type="ECO:0000259" key="8">
    <source>
        <dbReference type="PROSITE" id="PS51645"/>
    </source>
</evidence>
<dbReference type="InterPro" id="IPR036155">
    <property type="entry name" value="Crypto/Photolyase_N_sf"/>
</dbReference>
<dbReference type="PROSITE" id="PS00394">
    <property type="entry name" value="DNA_PHOTOLYASES_1_1"/>
    <property type="match status" value="1"/>
</dbReference>
<dbReference type="PRINTS" id="PR00147">
    <property type="entry name" value="DNAPHOTLYASE"/>
</dbReference>
<evidence type="ECO:0000313" key="10">
    <source>
        <dbReference type="Proteomes" id="UP000516370"/>
    </source>
</evidence>
<dbReference type="KEGG" id="mard:IBG28_01455"/>
<accession>A0A7H1J794</accession>
<dbReference type="GO" id="GO:0006950">
    <property type="term" value="P:response to stress"/>
    <property type="evidence" value="ECO:0007669"/>
    <property type="project" value="UniProtKB-ARBA"/>
</dbReference>
<dbReference type="PROSITE" id="PS51645">
    <property type="entry name" value="PHR_CRY_ALPHA_BETA"/>
    <property type="match status" value="1"/>
</dbReference>
<comment type="cofactor">
    <cofactor evidence="1">
        <name>(6R)-5,10-methylene-5,6,7,8-tetrahydrofolate</name>
        <dbReference type="ChEBI" id="CHEBI:15636"/>
    </cofactor>
</comment>
<evidence type="ECO:0000256" key="5">
    <source>
        <dbReference type="ARBA" id="ARBA00022991"/>
    </source>
</evidence>
<organism evidence="9 10">
    <name type="scientific">Marinomonas arctica</name>
    <dbReference type="NCBI Taxonomy" id="383750"/>
    <lineage>
        <taxon>Bacteria</taxon>
        <taxon>Pseudomonadati</taxon>
        <taxon>Pseudomonadota</taxon>
        <taxon>Gammaproteobacteria</taxon>
        <taxon>Oceanospirillales</taxon>
        <taxon>Oceanospirillaceae</taxon>
        <taxon>Marinomonas</taxon>
    </lineage>
</organism>
<dbReference type="Pfam" id="PF03441">
    <property type="entry name" value="FAD_binding_7"/>
    <property type="match status" value="1"/>
</dbReference>
<keyword evidence="3 6" id="KW-0285">Flavoprotein</keyword>
<comment type="similarity">
    <text evidence="2">Belongs to the DNA photolyase class-1 family.</text>
</comment>
<dbReference type="RefSeq" id="WP_111607453.1">
    <property type="nucleotide sequence ID" value="NZ_BMLJ01000008.1"/>
</dbReference>
<dbReference type="OrthoDB" id="9772484at2"/>
<dbReference type="GO" id="GO:0003904">
    <property type="term" value="F:deoxyribodipyrimidine photo-lyase activity"/>
    <property type="evidence" value="ECO:0007669"/>
    <property type="project" value="TreeGrafter"/>
</dbReference>
<dbReference type="PANTHER" id="PTHR11455">
    <property type="entry name" value="CRYPTOCHROME"/>
    <property type="match status" value="1"/>
</dbReference>
<evidence type="ECO:0000256" key="4">
    <source>
        <dbReference type="ARBA" id="ARBA00022827"/>
    </source>
</evidence>
<dbReference type="AlphaFoldDB" id="A0A7H1J794"/>
<dbReference type="GO" id="GO:0006139">
    <property type="term" value="P:nucleobase-containing compound metabolic process"/>
    <property type="evidence" value="ECO:0007669"/>
    <property type="project" value="UniProtKB-ARBA"/>
</dbReference>
<dbReference type="Pfam" id="PF00875">
    <property type="entry name" value="DNA_photolyase"/>
    <property type="match status" value="1"/>
</dbReference>
<dbReference type="InterPro" id="IPR014729">
    <property type="entry name" value="Rossmann-like_a/b/a_fold"/>
</dbReference>
<comment type="cofactor">
    <cofactor evidence="6">
        <name>FAD</name>
        <dbReference type="ChEBI" id="CHEBI:57692"/>
    </cofactor>
    <text evidence="6">Binds 1 FAD per subunit.</text>
</comment>
<feature type="domain" description="Photolyase/cryptochrome alpha/beta" evidence="8">
    <location>
        <begin position="6"/>
        <end position="136"/>
    </location>
</feature>
<dbReference type="PANTHER" id="PTHR11455:SF9">
    <property type="entry name" value="CRYPTOCHROME CIRCADIAN CLOCK 5 ISOFORM X1"/>
    <property type="match status" value="1"/>
</dbReference>
<reference evidence="9 10" key="1">
    <citation type="submission" date="2020-09" db="EMBL/GenBank/DDBJ databases">
        <title>Complete genome sequence of an Arctic sea ice bacterium Marinomonas arctica BSI20414.</title>
        <authorList>
            <person name="Liao L."/>
            <person name="Chen B."/>
        </authorList>
    </citation>
    <scope>NUCLEOTIDE SEQUENCE [LARGE SCALE GENOMIC DNA]</scope>
    <source>
        <strain evidence="9 10">BSI20414</strain>
    </source>
</reference>
<dbReference type="InterPro" id="IPR018394">
    <property type="entry name" value="DNA_photolyase_1_CS_C"/>
</dbReference>
<evidence type="ECO:0000256" key="2">
    <source>
        <dbReference type="ARBA" id="ARBA00005862"/>
    </source>
</evidence>
<dbReference type="InterPro" id="IPR005101">
    <property type="entry name" value="Cryptochr/Photolyase_FAD-bd"/>
</dbReference>
<dbReference type="InterPro" id="IPR036134">
    <property type="entry name" value="Crypto/Photolyase_FAD-like_sf"/>
</dbReference>
<keyword evidence="10" id="KW-1185">Reference proteome</keyword>
<evidence type="ECO:0000256" key="7">
    <source>
        <dbReference type="RuleBase" id="RU004182"/>
    </source>
</evidence>
<evidence type="ECO:0000256" key="6">
    <source>
        <dbReference type="PIRSR" id="PIRSR602081-1"/>
    </source>
</evidence>
<comment type="similarity">
    <text evidence="7">Belongs to the DNA photolyase family.</text>
</comment>
<dbReference type="GO" id="GO:0003677">
    <property type="term" value="F:DNA binding"/>
    <property type="evidence" value="ECO:0007669"/>
    <property type="project" value="TreeGrafter"/>
</dbReference>
<evidence type="ECO:0000256" key="3">
    <source>
        <dbReference type="ARBA" id="ARBA00022630"/>
    </source>
</evidence>
<dbReference type="Gene3D" id="1.25.40.80">
    <property type="match status" value="1"/>
</dbReference>
<dbReference type="EMBL" id="CP061081">
    <property type="protein sequence ID" value="QNT06360.1"/>
    <property type="molecule type" value="Genomic_DNA"/>
</dbReference>
<dbReference type="InterPro" id="IPR002081">
    <property type="entry name" value="Cryptochrome/DNA_photolyase_1"/>
</dbReference>
<name>A0A7H1J794_9GAMM</name>
<protein>
    <submittedName>
        <fullName evidence="9">Deoxyribodipyrimidine photo-lyase</fullName>
    </submittedName>
</protein>
<sequence>MLLSTNPVVVWLKRDLRLTDHEPLANAIAQNRPLIVLYAFEPSLVADPHYDVRHWRFVWQSLEDINQQLVEVGGRLYIVYKEALEALIELHQQTQFDQLFSSEEIGIDLTFQRDKKVKHWCRLNHIHWQESPTGAVIRALKNRVSWDDAWQKVMRSPIVDIKLNHLSWYPLEHVDISLPASWKTPQKGMQTGGPTLAWRTLESFYNGRGKDYYRSISSPLSSRSACTRLSPYLAWGNISLREVYQDLLSRWQTPGWRRTLIALSSRLHWHCHFMQKFESECAMEFRPVNRAYDAFPYRQDAQVDTDLQAWQQGQTGYPIIDACMRAVNATGYMNFRMRAMMVSFLCHHMNIDWRQGVHHLARLFLDFEPGIHYPQFQMQAGVTGANTIRIYNPLKQAQDQDPDGEFIHRWVPELKEVPAPLVHAPWEMTPMEEALYQCHIGVDYPAPIVPLVEAGKAARDRLWGYRQQFEVKQEKQRILATHVRPSKRPKKIKGSP</sequence>